<dbReference type="FunFam" id="3.30.160.60:FF:000242">
    <property type="entry name" value="Endolytic murein transglycosylase"/>
    <property type="match status" value="1"/>
</dbReference>
<dbReference type="CDD" id="cd08010">
    <property type="entry name" value="MltG_like"/>
    <property type="match status" value="1"/>
</dbReference>
<keyword evidence="4 7" id="KW-0472">Membrane</keyword>
<keyword evidence="9" id="KW-1185">Reference proteome</keyword>
<dbReference type="InterPro" id="IPR003770">
    <property type="entry name" value="MLTG-like"/>
</dbReference>
<evidence type="ECO:0000313" key="8">
    <source>
        <dbReference type="EMBL" id="UUX49387.1"/>
    </source>
</evidence>
<comment type="similarity">
    <text evidence="7">Belongs to the transglycosylase MltG family.</text>
</comment>
<keyword evidence="6 7" id="KW-0961">Cell wall biogenesis/degradation</keyword>
<dbReference type="AlphaFoldDB" id="A0A9J7AP31"/>
<dbReference type="GO" id="GO:0071555">
    <property type="term" value="P:cell wall organization"/>
    <property type="evidence" value="ECO:0007669"/>
    <property type="project" value="UniProtKB-KW"/>
</dbReference>
<keyword evidence="1 7" id="KW-1003">Cell membrane</keyword>
<gene>
    <name evidence="7 8" type="primary">mltG</name>
    <name evidence="8" type="ORF">NUH88_18545</name>
</gene>
<evidence type="ECO:0000256" key="5">
    <source>
        <dbReference type="ARBA" id="ARBA00023239"/>
    </source>
</evidence>
<keyword evidence="2 7" id="KW-0812">Transmembrane</keyword>
<evidence type="ECO:0000256" key="7">
    <source>
        <dbReference type="HAMAP-Rule" id="MF_02065"/>
    </source>
</evidence>
<evidence type="ECO:0000256" key="1">
    <source>
        <dbReference type="ARBA" id="ARBA00022475"/>
    </source>
</evidence>
<dbReference type="PANTHER" id="PTHR30518:SF2">
    <property type="entry name" value="ENDOLYTIC MUREIN TRANSGLYCOSYLASE"/>
    <property type="match status" value="1"/>
</dbReference>
<protein>
    <recommendedName>
        <fullName evidence="7">Endolytic murein transglycosylase</fullName>
        <ecNumber evidence="7">4.2.2.29</ecNumber>
    </recommendedName>
    <alternativeName>
        <fullName evidence="7">Peptidoglycan lytic transglycosylase</fullName>
    </alternativeName>
    <alternativeName>
        <fullName evidence="7">Peptidoglycan polymerization terminase</fullName>
    </alternativeName>
</protein>
<proteinExistence type="inferred from homology"/>
<dbReference type="GO" id="GO:0008932">
    <property type="term" value="F:lytic endotransglycosylase activity"/>
    <property type="evidence" value="ECO:0007669"/>
    <property type="project" value="UniProtKB-UniRule"/>
</dbReference>
<evidence type="ECO:0000256" key="2">
    <source>
        <dbReference type="ARBA" id="ARBA00022692"/>
    </source>
</evidence>
<dbReference type="Gene3D" id="3.30.160.60">
    <property type="entry name" value="Classic Zinc Finger"/>
    <property type="match status" value="1"/>
</dbReference>
<dbReference type="Pfam" id="PF02618">
    <property type="entry name" value="YceG"/>
    <property type="match status" value="1"/>
</dbReference>
<comment type="function">
    <text evidence="7">Functions as a peptidoglycan terminase that cleaves nascent peptidoglycan strands endolytically to terminate their elongation.</text>
</comment>
<dbReference type="NCBIfam" id="TIGR00247">
    <property type="entry name" value="endolytic transglycosylase MltG"/>
    <property type="match status" value="1"/>
</dbReference>
<keyword evidence="3 7" id="KW-1133">Transmembrane helix</keyword>
<dbReference type="HAMAP" id="MF_02065">
    <property type="entry name" value="MltG"/>
    <property type="match status" value="1"/>
</dbReference>
<keyword evidence="7" id="KW-0997">Cell inner membrane</keyword>
<evidence type="ECO:0000256" key="3">
    <source>
        <dbReference type="ARBA" id="ARBA00022989"/>
    </source>
</evidence>
<dbReference type="KEGG" id="naci:NUH88_18545"/>
<feature type="site" description="Important for catalytic activity" evidence="7">
    <location>
        <position position="202"/>
    </location>
</feature>
<evidence type="ECO:0000256" key="6">
    <source>
        <dbReference type="ARBA" id="ARBA00023316"/>
    </source>
</evidence>
<dbReference type="EMBL" id="CP102480">
    <property type="protein sequence ID" value="UUX49387.1"/>
    <property type="molecule type" value="Genomic_DNA"/>
</dbReference>
<accession>A0A9J7AP31</accession>
<keyword evidence="5 7" id="KW-0456">Lyase</keyword>
<dbReference type="Gene3D" id="3.30.1490.480">
    <property type="entry name" value="Endolytic murein transglycosylase"/>
    <property type="match status" value="1"/>
</dbReference>
<name>A0A9J7AP31_9PROT</name>
<sequence>MGRALLRLIWGAVVLTIIAALVVAWGYARFTGPGPLAVARNVVIPAGTGLEGIAAVLRGAGVISDGYVFVIGARAFDRARSLKAGEYHVPAKASPRDVMEILASGKTVVRRLTIPEGLTVAEVIDRLELAEGLVGEVERPEEGMLLPETYHFSYGDRRDELIERMRSSMQDVLARQWEARAPDLPLASPEEALVLASIVERETGIARERGLVAGVFVNRLRRGMRLQSDPTVAYGIAPDGLDRPLTRADLKAETPYNTYVIKGLPPTPIANPGIDAIRAVMNPIETDYLYFVADGTGGHAFARTLQEHNRNVRKWRKIRDAD</sequence>
<dbReference type="GO" id="GO:0005886">
    <property type="term" value="C:plasma membrane"/>
    <property type="evidence" value="ECO:0007669"/>
    <property type="project" value="UniProtKB-UniRule"/>
</dbReference>
<dbReference type="PANTHER" id="PTHR30518">
    <property type="entry name" value="ENDOLYTIC MUREIN TRANSGLYCOSYLASE"/>
    <property type="match status" value="1"/>
</dbReference>
<dbReference type="GO" id="GO:0009252">
    <property type="term" value="P:peptidoglycan biosynthetic process"/>
    <property type="evidence" value="ECO:0007669"/>
    <property type="project" value="UniProtKB-UniRule"/>
</dbReference>
<dbReference type="EC" id="4.2.2.29" evidence="7"/>
<dbReference type="Proteomes" id="UP001060336">
    <property type="component" value="Chromosome"/>
</dbReference>
<reference evidence="8" key="1">
    <citation type="submission" date="2022-08" db="EMBL/GenBank/DDBJ databases">
        <title>Nisaea acidiphila sp. nov., isolated from a marine algal debris and emended description of the genus Nisaea Urios et al. 2008.</title>
        <authorList>
            <person name="Kwon K."/>
        </authorList>
    </citation>
    <scope>NUCLEOTIDE SEQUENCE</scope>
    <source>
        <strain evidence="8">MEBiC11861</strain>
    </source>
</reference>
<evidence type="ECO:0000256" key="4">
    <source>
        <dbReference type="ARBA" id="ARBA00023136"/>
    </source>
</evidence>
<dbReference type="RefSeq" id="WP_257768002.1">
    <property type="nucleotide sequence ID" value="NZ_CP102480.1"/>
</dbReference>
<organism evidence="8 9">
    <name type="scientific">Nisaea acidiphila</name>
    <dbReference type="NCBI Taxonomy" id="1862145"/>
    <lineage>
        <taxon>Bacteria</taxon>
        <taxon>Pseudomonadati</taxon>
        <taxon>Pseudomonadota</taxon>
        <taxon>Alphaproteobacteria</taxon>
        <taxon>Rhodospirillales</taxon>
        <taxon>Thalassobaculaceae</taxon>
        <taxon>Nisaea</taxon>
    </lineage>
</organism>
<evidence type="ECO:0000313" key="9">
    <source>
        <dbReference type="Proteomes" id="UP001060336"/>
    </source>
</evidence>
<comment type="catalytic activity">
    <reaction evidence="7">
        <text>a peptidoglycan chain = a peptidoglycan chain with N-acetyl-1,6-anhydromuramyl-[peptide] at the reducing end + a peptidoglycan chain with N-acetylglucosamine at the non-reducing end.</text>
        <dbReference type="EC" id="4.2.2.29"/>
    </reaction>
</comment>